<dbReference type="Proteomes" id="UP000013525">
    <property type="component" value="Unassembled WGS sequence"/>
</dbReference>
<organism evidence="1 2">
    <name type="scientific">Rhodococcus rhodnii LMG 5362</name>
    <dbReference type="NCBI Taxonomy" id="1273125"/>
    <lineage>
        <taxon>Bacteria</taxon>
        <taxon>Bacillati</taxon>
        <taxon>Actinomycetota</taxon>
        <taxon>Actinomycetes</taxon>
        <taxon>Mycobacteriales</taxon>
        <taxon>Nocardiaceae</taxon>
        <taxon>Rhodococcus</taxon>
    </lineage>
</organism>
<dbReference type="eggNOG" id="ENOG5031VCZ">
    <property type="taxonomic scope" value="Bacteria"/>
</dbReference>
<proteinExistence type="predicted"/>
<dbReference type="AlphaFoldDB" id="R7WKL3"/>
<keyword evidence="2" id="KW-1185">Reference proteome</keyword>
<protein>
    <submittedName>
        <fullName evidence="1">Uncharacterized protein</fullName>
    </submittedName>
</protein>
<gene>
    <name evidence="1" type="ORF">Rrhod_2738</name>
</gene>
<evidence type="ECO:0000313" key="2">
    <source>
        <dbReference type="Proteomes" id="UP000013525"/>
    </source>
</evidence>
<accession>R7WKL3</accession>
<reference evidence="1 2" key="1">
    <citation type="journal article" date="2013" name="Genome Announc.">
        <title>Draft Genome Sequence of Rhodococcus rhodnii Strain LMG5362, a Symbiont of Rhodnius prolixus (Hemiptera, Reduviidae, Triatominae), the Principle Vector of Trypanosoma cruzi.</title>
        <authorList>
            <person name="Pachebat J.A."/>
            <person name="van Keulen G."/>
            <person name="Whitten M.M."/>
            <person name="Girdwood S."/>
            <person name="Del Sol R."/>
            <person name="Dyson P.J."/>
            <person name="Facey P.D."/>
        </authorList>
    </citation>
    <scope>NUCLEOTIDE SEQUENCE [LARGE SCALE GENOMIC DNA]</scope>
    <source>
        <strain evidence="1 2">LMG 5362</strain>
    </source>
</reference>
<dbReference type="EMBL" id="APMY01000079">
    <property type="protein sequence ID" value="EOM75832.1"/>
    <property type="molecule type" value="Genomic_DNA"/>
</dbReference>
<dbReference type="RefSeq" id="WP_010838788.1">
    <property type="nucleotide sequence ID" value="NZ_APMY01000079.1"/>
</dbReference>
<comment type="caution">
    <text evidence="1">The sequence shown here is derived from an EMBL/GenBank/DDBJ whole genome shotgun (WGS) entry which is preliminary data.</text>
</comment>
<sequence>MVSRDPEYANHRKSTEMISLGHLLESQEILAGLEVDHYNPLVEQDGFVECEIVGRRFDVFRNRAGVIIDLKNSLRLDPDSNTGLLVVPSLAGMSWSGRSYENRLMARTVVGSTPAVSNGIYELTIVCTPSATLTIRGQGVYFFHGIAPGMDAAPPDYGHDTIECVLAGTQSWNTELGIRGISKTG</sequence>
<name>R7WKL3_9NOCA</name>
<evidence type="ECO:0000313" key="1">
    <source>
        <dbReference type="EMBL" id="EOM75832.1"/>
    </source>
</evidence>